<dbReference type="Proteomes" id="UP001432027">
    <property type="component" value="Unassembled WGS sequence"/>
</dbReference>
<proteinExistence type="predicted"/>
<name>A0AAV5SSX1_9BILA</name>
<accession>A0AAV5SSX1</accession>
<evidence type="ECO:0000313" key="1">
    <source>
        <dbReference type="EMBL" id="GMS86471.1"/>
    </source>
</evidence>
<sequence length="90" mass="9962">VFSRWGTESCERRRTGFTLRSIILSNSATGVSSTRFPKSSKLPPPALFTWTSSLPNLSIVAEISFPQKDSFVRSPVISRIFSGFAPACRH</sequence>
<reference evidence="1" key="1">
    <citation type="submission" date="2023-10" db="EMBL/GenBank/DDBJ databases">
        <title>Genome assembly of Pristionchus species.</title>
        <authorList>
            <person name="Yoshida K."/>
            <person name="Sommer R.J."/>
        </authorList>
    </citation>
    <scope>NUCLEOTIDE SEQUENCE</scope>
    <source>
        <strain evidence="1">RS0144</strain>
    </source>
</reference>
<evidence type="ECO:0000313" key="2">
    <source>
        <dbReference type="Proteomes" id="UP001432027"/>
    </source>
</evidence>
<dbReference type="EMBL" id="BTSX01000002">
    <property type="protein sequence ID" value="GMS86471.1"/>
    <property type="molecule type" value="Genomic_DNA"/>
</dbReference>
<comment type="caution">
    <text evidence="1">The sequence shown here is derived from an EMBL/GenBank/DDBJ whole genome shotgun (WGS) entry which is preliminary data.</text>
</comment>
<organism evidence="1 2">
    <name type="scientific">Pristionchus entomophagus</name>
    <dbReference type="NCBI Taxonomy" id="358040"/>
    <lineage>
        <taxon>Eukaryota</taxon>
        <taxon>Metazoa</taxon>
        <taxon>Ecdysozoa</taxon>
        <taxon>Nematoda</taxon>
        <taxon>Chromadorea</taxon>
        <taxon>Rhabditida</taxon>
        <taxon>Rhabditina</taxon>
        <taxon>Diplogasteromorpha</taxon>
        <taxon>Diplogasteroidea</taxon>
        <taxon>Neodiplogasteridae</taxon>
        <taxon>Pristionchus</taxon>
    </lineage>
</organism>
<feature type="non-terminal residue" evidence="1">
    <location>
        <position position="1"/>
    </location>
</feature>
<evidence type="ECO:0008006" key="3">
    <source>
        <dbReference type="Google" id="ProtNLM"/>
    </source>
</evidence>
<protein>
    <recommendedName>
        <fullName evidence="3">Ribosomal protein</fullName>
    </recommendedName>
</protein>
<feature type="non-terminal residue" evidence="1">
    <location>
        <position position="90"/>
    </location>
</feature>
<dbReference type="AlphaFoldDB" id="A0AAV5SSX1"/>
<keyword evidence="2" id="KW-1185">Reference proteome</keyword>
<gene>
    <name evidence="1" type="ORF">PENTCL1PPCAC_8646</name>
</gene>